<feature type="chain" id="PRO_5043923301" description="CUB domain-containing protein" evidence="4">
    <location>
        <begin position="20"/>
        <end position="393"/>
    </location>
</feature>
<accession>A0AAW0XUY8</accession>
<feature type="signal peptide" evidence="4">
    <location>
        <begin position="1"/>
        <end position="19"/>
    </location>
</feature>
<keyword evidence="3" id="KW-0472">Membrane</keyword>
<dbReference type="InterPro" id="IPR036055">
    <property type="entry name" value="LDL_receptor-like_sf"/>
</dbReference>
<dbReference type="InterPro" id="IPR002172">
    <property type="entry name" value="LDrepeatLR_classA_rpt"/>
</dbReference>
<keyword evidence="1" id="KW-1015">Disulfide bond</keyword>
<evidence type="ECO:0000256" key="2">
    <source>
        <dbReference type="SAM" id="MobiDB-lite"/>
    </source>
</evidence>
<evidence type="ECO:0000313" key="5">
    <source>
        <dbReference type="EMBL" id="KAK8743277.1"/>
    </source>
</evidence>
<evidence type="ECO:0000256" key="4">
    <source>
        <dbReference type="SAM" id="SignalP"/>
    </source>
</evidence>
<dbReference type="SMART" id="SM00192">
    <property type="entry name" value="LDLa"/>
    <property type="match status" value="1"/>
</dbReference>
<sequence>MELLCSVLMLMLCVEKVVSLAEYNTYDLETFTPCIDDREKASIIINPWKAAILKVGYLFDDDGSPASHKIHECKVTVNTKEDFGLAAVIEEMKITGTQDKHTNGWVCHGDYVKLSTSGPSFWSKLISSLPFGLFKSKSTEELCGTRKKRQLFSEIGSSANILSTLANNLEVLFHQRQSRDYPVNNTFTIVITAFKHTKDEVFSEACKGKFKCTGNDNYCIDPSYVCDNHFNCAFPSGGGDELQCAVKAVYHPIFSTTTTIITVLAGIVGAGLVVCCLFTIIMKAKSRNDTPSGTPVPPVGHTPAGAAPNLQRQHTLPPYEAVVMSDASQNWKSSTLPSPEVGEYPPSYHMLFPEGPPKDLQTETAHTHEETNSLVNNPSAPSAPPAPLVPPAP</sequence>
<keyword evidence="3" id="KW-1133">Transmembrane helix</keyword>
<feature type="compositionally biased region" description="Pro residues" evidence="2">
    <location>
        <begin position="381"/>
        <end position="393"/>
    </location>
</feature>
<reference evidence="5 6" key="1">
    <citation type="journal article" date="2024" name="BMC Genomics">
        <title>Genome assembly of redclaw crayfish (Cherax quadricarinatus) provides insights into its immune adaptation and hypoxia tolerance.</title>
        <authorList>
            <person name="Liu Z."/>
            <person name="Zheng J."/>
            <person name="Li H."/>
            <person name="Fang K."/>
            <person name="Wang S."/>
            <person name="He J."/>
            <person name="Zhou D."/>
            <person name="Weng S."/>
            <person name="Chi M."/>
            <person name="Gu Z."/>
            <person name="He J."/>
            <person name="Li F."/>
            <person name="Wang M."/>
        </authorList>
    </citation>
    <scope>NUCLEOTIDE SEQUENCE [LARGE SCALE GENOMIC DNA]</scope>
    <source>
        <strain evidence="5">ZL_2023a</strain>
    </source>
</reference>
<proteinExistence type="predicted"/>
<dbReference type="EMBL" id="JARKIK010000025">
    <property type="protein sequence ID" value="KAK8743277.1"/>
    <property type="molecule type" value="Genomic_DNA"/>
</dbReference>
<keyword evidence="3" id="KW-0812">Transmembrane</keyword>
<dbReference type="CDD" id="cd00112">
    <property type="entry name" value="LDLa"/>
    <property type="match status" value="1"/>
</dbReference>
<feature type="transmembrane region" description="Helical" evidence="3">
    <location>
        <begin position="260"/>
        <end position="281"/>
    </location>
</feature>
<protein>
    <recommendedName>
        <fullName evidence="7">CUB domain-containing protein</fullName>
    </recommendedName>
</protein>
<feature type="region of interest" description="Disordered" evidence="2">
    <location>
        <begin position="288"/>
        <end position="311"/>
    </location>
</feature>
<evidence type="ECO:0008006" key="7">
    <source>
        <dbReference type="Google" id="ProtNLM"/>
    </source>
</evidence>
<dbReference type="AlphaFoldDB" id="A0AAW0XUY8"/>
<evidence type="ECO:0000256" key="3">
    <source>
        <dbReference type="SAM" id="Phobius"/>
    </source>
</evidence>
<gene>
    <name evidence="5" type="ORF">OTU49_001346</name>
</gene>
<comment type="caution">
    <text evidence="5">The sequence shown here is derived from an EMBL/GenBank/DDBJ whole genome shotgun (WGS) entry which is preliminary data.</text>
</comment>
<name>A0AAW0XUY8_CHEQU</name>
<evidence type="ECO:0000313" key="6">
    <source>
        <dbReference type="Proteomes" id="UP001445076"/>
    </source>
</evidence>
<dbReference type="Gene3D" id="4.10.400.10">
    <property type="entry name" value="Low-density Lipoprotein Receptor"/>
    <property type="match status" value="1"/>
</dbReference>
<keyword evidence="6" id="KW-1185">Reference proteome</keyword>
<keyword evidence="4" id="KW-0732">Signal</keyword>
<feature type="region of interest" description="Disordered" evidence="2">
    <location>
        <begin position="330"/>
        <end position="393"/>
    </location>
</feature>
<dbReference type="Proteomes" id="UP001445076">
    <property type="component" value="Unassembled WGS sequence"/>
</dbReference>
<feature type="compositionally biased region" description="Basic and acidic residues" evidence="2">
    <location>
        <begin position="356"/>
        <end position="371"/>
    </location>
</feature>
<organism evidence="5 6">
    <name type="scientific">Cherax quadricarinatus</name>
    <name type="common">Australian red claw crayfish</name>
    <dbReference type="NCBI Taxonomy" id="27406"/>
    <lineage>
        <taxon>Eukaryota</taxon>
        <taxon>Metazoa</taxon>
        <taxon>Ecdysozoa</taxon>
        <taxon>Arthropoda</taxon>
        <taxon>Crustacea</taxon>
        <taxon>Multicrustacea</taxon>
        <taxon>Malacostraca</taxon>
        <taxon>Eumalacostraca</taxon>
        <taxon>Eucarida</taxon>
        <taxon>Decapoda</taxon>
        <taxon>Pleocyemata</taxon>
        <taxon>Astacidea</taxon>
        <taxon>Parastacoidea</taxon>
        <taxon>Parastacidae</taxon>
        <taxon>Cherax</taxon>
    </lineage>
</organism>
<evidence type="ECO:0000256" key="1">
    <source>
        <dbReference type="ARBA" id="ARBA00023157"/>
    </source>
</evidence>